<dbReference type="Gene3D" id="3.60.10.10">
    <property type="entry name" value="Endonuclease/exonuclease/phosphatase"/>
    <property type="match status" value="1"/>
</dbReference>
<proteinExistence type="predicted"/>
<dbReference type="InterPro" id="IPR005135">
    <property type="entry name" value="Endo/exonuclease/phosphatase"/>
</dbReference>
<evidence type="ECO:0000313" key="3">
    <source>
        <dbReference type="Proteomes" id="UP000603453"/>
    </source>
</evidence>
<dbReference type="GO" id="GO:0003824">
    <property type="term" value="F:catalytic activity"/>
    <property type="evidence" value="ECO:0007669"/>
    <property type="project" value="InterPro"/>
</dbReference>
<dbReference type="PANTHER" id="PTHR19446">
    <property type="entry name" value="REVERSE TRANSCRIPTASES"/>
    <property type="match status" value="1"/>
</dbReference>
<feature type="domain" description="Reverse transcriptase" evidence="1">
    <location>
        <begin position="1293"/>
        <end position="1574"/>
    </location>
</feature>
<keyword evidence="3" id="KW-1185">Reference proteome</keyword>
<organism evidence="2 3">
    <name type="scientific">Mucor saturninus</name>
    <dbReference type="NCBI Taxonomy" id="64648"/>
    <lineage>
        <taxon>Eukaryota</taxon>
        <taxon>Fungi</taxon>
        <taxon>Fungi incertae sedis</taxon>
        <taxon>Mucoromycota</taxon>
        <taxon>Mucoromycotina</taxon>
        <taxon>Mucoromycetes</taxon>
        <taxon>Mucorales</taxon>
        <taxon>Mucorineae</taxon>
        <taxon>Mucoraceae</taxon>
        <taxon>Mucor</taxon>
    </lineage>
</organism>
<dbReference type="Proteomes" id="UP000603453">
    <property type="component" value="Unassembled WGS sequence"/>
</dbReference>
<accession>A0A8H7QIB3</accession>
<dbReference type="SUPFAM" id="SSF56672">
    <property type="entry name" value="DNA/RNA polymerases"/>
    <property type="match status" value="2"/>
</dbReference>
<dbReference type="OrthoDB" id="5514950at2759"/>
<sequence>MLLPTDWPQYHCYGQKVQNANNRGKGGITALLNPLCKHILLQLPSPNDHTLSLKIDALRVHCLYLPPSMPIHQVFDILESISLLPNTIICGDFNARLGSLVGDHQTNPRGNRLLSWCSDRQLHILNETLAHGIATFTGSRLGQELSSIVDLFITNIAPSSLSNSSLHVESDLSLSSDHRLMTLSFDLDPLPDDVNHVLDCPLAPRRLWNLNKLKKLKPLQKYRMSIQDRIAPLQVQLEDWISSPPLECPSLDSFNDLFNSCVYDSLDDSIGKTRPRPDYWKKYWTQDLQDAASHRDFCYKRWRRSLGIDKVHRWNEHVAANKLFRQKVQKMKRDSWKVFKKEIEKNFSKAVKTISRIKHRKQQSSSFMHHDGPLKAVDIMSEHLSSVYNGSYLPASDIRPPPIIFTESIPHDVQDPSFLDADLISMHLNDLPNRKAPGPDHLKAEMLKPVKDLLSPFLSLYFQVCYQWSYTPSLWRQATVYPIFKKGDKSDPVNYRPISLTSVLRKLFEMVISNTVLEFSPPLDHAQGGFRKRRSPLDQALCLHDLMHDYFRVHHHFPSVAFLDIKQAYDTVDRRAVWNSLASSSSFPRPLLNLLIHMFDDVSISVLLANHKSDPFTPHTGLLQGSVLSPHLYSRYISSLPGVLRSSASSSTTEVFGVGDSEPTPTNSLLFADDVAIFGTRSEVQQMLDLAGQHSLQLGYRWSPSKCAILNAPSLLTSTALNFRFTLYNQEIPTVDQFTYLGMEFNKKGLYAAGNIEKRSAGAIQTMALLNSVGVNRNGFSLLLSARLYTTFIRPQFEYGLAISRFTASDMKNLDNLQNKLVGMFLGSRQTTTAKHITCIPGMIHRYNILVTKNVLRIQNLPEDSLIVLLQETLPSSRLVDVLENNALYTSLPDPVYDSPIRLRNHFRAHWQEYCDAQRIIQARNGTQVLLRACRPITTKPDPILYLPMNNSARSRLVRWRLGRFTAMDREECPCADFGAQISRDHFLTCRAIDPELISSLPVSPPGVNRIDFALSSLPTKAKSGPPKFWPALLTILWLIDTLCHPLKNIPKDPDPAKKAPLTTKLENWVSSPPLLCPSLDLFNESFNACVYDSLDLSVGNTPSRPSYWHKYWTTELQEAAESRDRCYKRWRRSIGIDKVHWWNQHDEANKLFRKKIQRIKRESWNEFKKSLETNFSKATKTISRIKSRNTHTASFTHTDGPMKAVDIMSTHLSSVYSGSSLPAPSLRPPSVHLHHFLPHSLDNTPFLDDDVISWRIKELPNNKAPGLDHIKAEMLKPVIDILAPFFKLYFTLCYQWSNTPSLWRQATVFPIFKKGDRTDPANYRPISLTSVLRKLFEMTIVSQVTELSPALDHAQGGFRKQRSPLDQALCLHDLIHDYFNKHYHFPSVAFLDIKQAYDTVDRRVVWNILASTSSFPVPLLNLLIHMFDDVSISVLLANHRSDPFTPITGLLQGSVLSPHLYSLYIDSLPGVLRSAASNFTPEVFGIDDDEPVAINSLLFADDVAIFGTKDEVEKMLQIAGDHSLKLGYRWNPSKCTILNAPSPRSSRTPNFAFTLYGEPIPTVDQFCYLGMEFTKKGLNAGKNIETRAAKAKSTMSLLTSVGVHRNGFSLLLSARLYKTFIRPKIEYGLAISCFTAREMSKLDTLQNSLVSMFVGSKHTTVAKHITCLPGMLHRYNTLVTKYVLRSEHLPEDSLLILLQESLSQTRLGNKLQTNALYTSLPDPMPTSPIILRNHYRDYWQNFCDDQRAHHATTGKNVLLRASRPSTSVPDPILYLPMNNSARSRLVRWRLGRFTAMERNECPCADFGQIITRDHFLTCRAIDADLIHSLPVSPPGVNRIDFALNSLPTKKKNKPPAFWPKLLSLLWMIDTLCHPLSNIPEDPDPGSSWFNYPR</sequence>
<gene>
    <name evidence="2" type="ORF">INT47_009232</name>
</gene>
<dbReference type="SUPFAM" id="SSF56219">
    <property type="entry name" value="DNase I-like"/>
    <property type="match status" value="1"/>
</dbReference>
<evidence type="ECO:0000259" key="1">
    <source>
        <dbReference type="PROSITE" id="PS50878"/>
    </source>
</evidence>
<comment type="caution">
    <text evidence="2">The sequence shown here is derived from an EMBL/GenBank/DDBJ whole genome shotgun (WGS) entry which is preliminary data.</text>
</comment>
<name>A0A8H7QIB3_9FUNG</name>
<dbReference type="InterPro" id="IPR036691">
    <property type="entry name" value="Endo/exonu/phosph_ase_sf"/>
</dbReference>
<dbReference type="EMBL" id="JAEPRD010000306">
    <property type="protein sequence ID" value="KAG2192240.1"/>
    <property type="molecule type" value="Genomic_DNA"/>
</dbReference>
<reference evidence="2" key="1">
    <citation type="submission" date="2020-12" db="EMBL/GenBank/DDBJ databases">
        <title>Metabolic potential, ecology and presence of endohyphal bacteria is reflected in genomic diversity of Mucoromycotina.</title>
        <authorList>
            <person name="Muszewska A."/>
            <person name="Okrasinska A."/>
            <person name="Steczkiewicz K."/>
            <person name="Drgas O."/>
            <person name="Orlowska M."/>
            <person name="Perlinska-Lenart U."/>
            <person name="Aleksandrzak-Piekarczyk T."/>
            <person name="Szatraj K."/>
            <person name="Zielenkiewicz U."/>
            <person name="Pilsyk S."/>
            <person name="Malc E."/>
            <person name="Mieczkowski P."/>
            <person name="Kruszewska J.S."/>
            <person name="Biernat P."/>
            <person name="Pawlowska J."/>
        </authorList>
    </citation>
    <scope>NUCLEOTIDE SEQUENCE</scope>
    <source>
        <strain evidence="2">WA0000017839</strain>
    </source>
</reference>
<dbReference type="PROSITE" id="PS50878">
    <property type="entry name" value="RT_POL"/>
    <property type="match status" value="2"/>
</dbReference>
<dbReference type="Pfam" id="PF14529">
    <property type="entry name" value="Exo_endo_phos_2"/>
    <property type="match status" value="1"/>
</dbReference>
<feature type="domain" description="Reverse transcriptase" evidence="1">
    <location>
        <begin position="464"/>
        <end position="745"/>
    </location>
</feature>
<dbReference type="InterPro" id="IPR000477">
    <property type="entry name" value="RT_dom"/>
</dbReference>
<dbReference type="Pfam" id="PF00078">
    <property type="entry name" value="RVT_1"/>
    <property type="match status" value="2"/>
</dbReference>
<dbReference type="CDD" id="cd01650">
    <property type="entry name" value="RT_nLTR_like"/>
    <property type="match status" value="2"/>
</dbReference>
<evidence type="ECO:0000313" key="2">
    <source>
        <dbReference type="EMBL" id="KAG2192240.1"/>
    </source>
</evidence>
<dbReference type="InterPro" id="IPR043502">
    <property type="entry name" value="DNA/RNA_pol_sf"/>
</dbReference>
<protein>
    <recommendedName>
        <fullName evidence="1">Reverse transcriptase domain-containing protein</fullName>
    </recommendedName>
</protein>